<keyword evidence="9" id="KW-1185">Reference proteome</keyword>
<dbReference type="eggNOG" id="COG0632">
    <property type="taxonomic scope" value="Bacteria"/>
</dbReference>
<feature type="region of interest" description="Domain II" evidence="6">
    <location>
        <begin position="82"/>
        <end position="159"/>
    </location>
</feature>
<dbReference type="GO" id="GO:0006281">
    <property type="term" value="P:DNA repair"/>
    <property type="evidence" value="ECO:0007669"/>
    <property type="project" value="UniProtKB-UniRule"/>
</dbReference>
<dbReference type="InterPro" id="IPR010994">
    <property type="entry name" value="RuvA_2-like"/>
</dbReference>
<keyword evidence="3 6" id="KW-0238">DNA-binding</keyword>
<dbReference type="SUPFAM" id="SSF47781">
    <property type="entry name" value="RuvA domain 2-like"/>
    <property type="match status" value="1"/>
</dbReference>
<dbReference type="STRING" id="1230338.MOMA_04935"/>
<dbReference type="InterPro" id="IPR000085">
    <property type="entry name" value="RuvA"/>
</dbReference>
<dbReference type="SUPFAM" id="SSF46929">
    <property type="entry name" value="DNA helicase RuvA subunit, C-terminal domain"/>
    <property type="match status" value="1"/>
</dbReference>
<dbReference type="Pfam" id="PF01330">
    <property type="entry name" value="RuvA_N"/>
    <property type="match status" value="1"/>
</dbReference>
<dbReference type="HAMAP" id="MF_00031">
    <property type="entry name" value="DNA_HJ_migration_RuvA"/>
    <property type="match status" value="1"/>
</dbReference>
<evidence type="ECO:0000256" key="2">
    <source>
        <dbReference type="ARBA" id="ARBA00022763"/>
    </source>
</evidence>
<keyword evidence="8" id="KW-0067">ATP-binding</keyword>
<comment type="function">
    <text evidence="6">The RuvA-RuvB-RuvC complex processes Holliday junction (HJ) DNA during genetic recombination and DNA repair, while the RuvA-RuvB complex plays an important role in the rescue of blocked DNA replication forks via replication fork reversal (RFR). RuvA specifically binds to HJ cruciform DNA, conferring on it an open structure. The RuvB hexamer acts as an ATP-dependent pump, pulling dsDNA into and through the RuvAB complex. HJ branch migration allows RuvC to scan DNA until it finds its consensus sequence, where it cleaves and resolves the cruciform DNA.</text>
</comment>
<keyword evidence="5 6" id="KW-0234">DNA repair</keyword>
<evidence type="ECO:0000313" key="9">
    <source>
        <dbReference type="Proteomes" id="UP000023795"/>
    </source>
</evidence>
<dbReference type="InterPro" id="IPR003583">
    <property type="entry name" value="Hlx-hairpin-Hlx_DNA-bd_motif"/>
</dbReference>
<evidence type="ECO:0000313" key="8">
    <source>
        <dbReference type="EMBL" id="ELA09719.1"/>
    </source>
</evidence>
<dbReference type="GO" id="GO:0005524">
    <property type="term" value="F:ATP binding"/>
    <property type="evidence" value="ECO:0007669"/>
    <property type="project" value="InterPro"/>
</dbReference>
<sequence length="221" mass="24544">MLSDRHFKKASILKGKNMIAKIHGNVEHLHAPTVIIMTKNGIGYEVEIPLNVFCQLQINQPISLWTQLIVREDAHLLFGFLTYQERELFRQLLKINGIGAKMALAILSTLSLSELKHYVTQGDETALTRIPGVGKKTAQRLLVELGDKIKHLSTEPPTFNTNLADTSPNLEISIIAEVKAGLMALGYKENESQQAIKIAKAKLNDELTTQNLLKLALKSLA</sequence>
<dbReference type="Proteomes" id="UP000023795">
    <property type="component" value="Unassembled WGS sequence"/>
</dbReference>
<feature type="domain" description="Helix-hairpin-helix DNA-binding motif class 1" evidence="7">
    <location>
        <begin position="90"/>
        <end position="109"/>
    </location>
</feature>
<proteinExistence type="inferred from homology"/>
<dbReference type="InterPro" id="IPR011114">
    <property type="entry name" value="RuvA_C"/>
</dbReference>
<feature type="region of interest" description="Domain III" evidence="6">
    <location>
        <begin position="170"/>
        <end position="221"/>
    </location>
</feature>
<evidence type="ECO:0000259" key="7">
    <source>
        <dbReference type="SMART" id="SM00278"/>
    </source>
</evidence>
<evidence type="ECO:0000256" key="5">
    <source>
        <dbReference type="ARBA" id="ARBA00023204"/>
    </source>
</evidence>
<organism evidence="8 9">
    <name type="scientific">Moraxella macacae 0408225</name>
    <dbReference type="NCBI Taxonomy" id="1230338"/>
    <lineage>
        <taxon>Bacteria</taxon>
        <taxon>Pseudomonadati</taxon>
        <taxon>Pseudomonadota</taxon>
        <taxon>Gammaproteobacteria</taxon>
        <taxon>Moraxellales</taxon>
        <taxon>Moraxellaceae</taxon>
        <taxon>Moraxella</taxon>
    </lineage>
</organism>
<keyword evidence="8" id="KW-0378">Hydrolase</keyword>
<dbReference type="GO" id="GO:0048476">
    <property type="term" value="C:Holliday junction resolvase complex"/>
    <property type="evidence" value="ECO:0007669"/>
    <property type="project" value="UniProtKB-UniRule"/>
</dbReference>
<name>L2F9H4_9GAMM</name>
<dbReference type="Gene3D" id="1.10.8.10">
    <property type="entry name" value="DNA helicase RuvA subunit, C-terminal domain"/>
    <property type="match status" value="1"/>
</dbReference>
<dbReference type="PATRIC" id="fig|1230338.3.peg.1068"/>
<dbReference type="Gene3D" id="2.40.50.140">
    <property type="entry name" value="Nucleic acid-binding proteins"/>
    <property type="match status" value="1"/>
</dbReference>
<evidence type="ECO:0000256" key="1">
    <source>
        <dbReference type="ARBA" id="ARBA00022490"/>
    </source>
</evidence>
<evidence type="ECO:0000256" key="3">
    <source>
        <dbReference type="ARBA" id="ARBA00023125"/>
    </source>
</evidence>
<dbReference type="NCBIfam" id="TIGR00084">
    <property type="entry name" value="ruvA"/>
    <property type="match status" value="1"/>
</dbReference>
<comment type="caution">
    <text evidence="6">Lacks conserved residue(s) required for the propagation of feature annotation.</text>
</comment>
<gene>
    <name evidence="6 8" type="primary">ruvA</name>
    <name evidence="8" type="ORF">MOMA_04935</name>
</gene>
<keyword evidence="8" id="KW-0547">Nucleotide-binding</keyword>
<comment type="caution">
    <text evidence="8">The sequence shown here is derived from an EMBL/GenBank/DDBJ whole genome shotgun (WGS) entry which is preliminary data.</text>
</comment>
<dbReference type="InterPro" id="IPR012340">
    <property type="entry name" value="NA-bd_OB-fold"/>
</dbReference>
<dbReference type="SMART" id="SM00278">
    <property type="entry name" value="HhH1"/>
    <property type="match status" value="2"/>
</dbReference>
<dbReference type="GO" id="GO:0009378">
    <property type="term" value="F:four-way junction helicase activity"/>
    <property type="evidence" value="ECO:0007669"/>
    <property type="project" value="InterPro"/>
</dbReference>
<keyword evidence="4 6" id="KW-0233">DNA recombination</keyword>
<dbReference type="GO" id="GO:0009379">
    <property type="term" value="C:Holliday junction helicase complex"/>
    <property type="evidence" value="ECO:0007669"/>
    <property type="project" value="InterPro"/>
</dbReference>
<comment type="domain">
    <text evidence="6">Has three domains with a flexible linker between the domains II and III and assumes an 'L' shape. Domain III is highly mobile and contacts RuvB.</text>
</comment>
<dbReference type="InterPro" id="IPR013849">
    <property type="entry name" value="DNA_helicase_Holl-junc_RuvA_I"/>
</dbReference>
<dbReference type="GO" id="GO:0000400">
    <property type="term" value="F:four-way junction DNA binding"/>
    <property type="evidence" value="ECO:0007669"/>
    <property type="project" value="UniProtKB-UniRule"/>
</dbReference>
<feature type="domain" description="Helix-hairpin-helix DNA-binding motif class 1" evidence="7">
    <location>
        <begin position="125"/>
        <end position="144"/>
    </location>
</feature>
<comment type="subcellular location">
    <subcellularLocation>
        <location evidence="6">Cytoplasm</location>
    </subcellularLocation>
</comment>
<comment type="similarity">
    <text evidence="6">Belongs to the RuvA family.</text>
</comment>
<dbReference type="InterPro" id="IPR036267">
    <property type="entry name" value="RuvA_C_sf"/>
</dbReference>
<dbReference type="EMBL" id="ANIN01000001">
    <property type="protein sequence ID" value="ELA09719.1"/>
    <property type="molecule type" value="Genomic_DNA"/>
</dbReference>
<reference evidence="8 9" key="1">
    <citation type="journal article" date="2013" name="Genome Announc.">
        <title>Genome Sequence of Moraxella macacae 0408225, a Novel Bacterial Species Isolated from a Cynomolgus Macaque with Epistaxis.</title>
        <authorList>
            <person name="Ladner J.T."/>
            <person name="Whitehouse C.A."/>
            <person name="Koroleva G.I."/>
            <person name="Palacios G.F."/>
        </authorList>
    </citation>
    <scope>NUCLEOTIDE SEQUENCE [LARGE SCALE GENOMIC DNA]</scope>
    <source>
        <strain evidence="8 9">0408225</strain>
    </source>
</reference>
<comment type="subunit">
    <text evidence="6">Homotetramer. Forms an RuvA(8)-RuvB(12)-Holliday junction (HJ) complex. HJ DNA is sandwiched between 2 RuvA tetramers; dsDNA enters through RuvA and exits via RuvB. An RuvB hexamer assembles on each DNA strand where it exits the tetramer. Each RuvB hexamer is contacted by two RuvA subunits (via domain III) on 2 adjacent RuvB subunits; this complex drives branch migration. In the full resolvosome a probable DNA-RuvA(4)-RuvB(12)-RuvC(2) complex forms which resolves the HJ.</text>
</comment>
<dbReference type="Gene3D" id="1.10.150.20">
    <property type="entry name" value="5' to 3' exonuclease, C-terminal subdomain"/>
    <property type="match status" value="1"/>
</dbReference>
<dbReference type="SUPFAM" id="SSF50249">
    <property type="entry name" value="Nucleic acid-binding proteins"/>
    <property type="match status" value="1"/>
</dbReference>
<keyword evidence="1 6" id="KW-0963">Cytoplasm</keyword>
<protein>
    <recommendedName>
        <fullName evidence="6">Holliday junction branch migration complex subunit RuvA</fullName>
    </recommendedName>
</protein>
<dbReference type="CDD" id="cd14332">
    <property type="entry name" value="UBA_RuvA_C"/>
    <property type="match status" value="1"/>
</dbReference>
<dbReference type="Pfam" id="PF07499">
    <property type="entry name" value="RuvA_C"/>
    <property type="match status" value="1"/>
</dbReference>
<dbReference type="GO" id="GO:0005737">
    <property type="term" value="C:cytoplasm"/>
    <property type="evidence" value="ECO:0007669"/>
    <property type="project" value="UniProtKB-SubCell"/>
</dbReference>
<dbReference type="Pfam" id="PF14520">
    <property type="entry name" value="HHH_5"/>
    <property type="match status" value="1"/>
</dbReference>
<dbReference type="GO" id="GO:0006310">
    <property type="term" value="P:DNA recombination"/>
    <property type="evidence" value="ECO:0007669"/>
    <property type="project" value="UniProtKB-UniRule"/>
</dbReference>
<evidence type="ECO:0000256" key="6">
    <source>
        <dbReference type="HAMAP-Rule" id="MF_00031"/>
    </source>
</evidence>
<accession>L2F9H4</accession>
<feature type="region of interest" description="Domain I" evidence="6">
    <location>
        <begin position="18"/>
        <end position="81"/>
    </location>
</feature>
<evidence type="ECO:0000256" key="4">
    <source>
        <dbReference type="ARBA" id="ARBA00023172"/>
    </source>
</evidence>
<keyword evidence="8" id="KW-0347">Helicase</keyword>
<keyword evidence="2 6" id="KW-0227">DNA damage</keyword>
<dbReference type="AlphaFoldDB" id="L2F9H4"/>